<dbReference type="PANTHER" id="PTHR24198">
    <property type="entry name" value="ANKYRIN REPEAT AND PROTEIN KINASE DOMAIN-CONTAINING PROTEIN"/>
    <property type="match status" value="1"/>
</dbReference>
<dbReference type="SMART" id="SM00248">
    <property type="entry name" value="ANK"/>
    <property type="match status" value="4"/>
</dbReference>
<dbReference type="Gene3D" id="1.10.238.10">
    <property type="entry name" value="EF-hand"/>
    <property type="match status" value="1"/>
</dbReference>
<dbReference type="PANTHER" id="PTHR24198:SF165">
    <property type="entry name" value="ANKYRIN REPEAT-CONTAINING PROTEIN-RELATED"/>
    <property type="match status" value="1"/>
</dbReference>
<dbReference type="PROSITE" id="PS50297">
    <property type="entry name" value="ANK_REP_REGION"/>
    <property type="match status" value="2"/>
</dbReference>
<evidence type="ECO:0000256" key="2">
    <source>
        <dbReference type="ARBA" id="ARBA00022837"/>
    </source>
</evidence>
<dbReference type="SUPFAM" id="SSF47473">
    <property type="entry name" value="EF-hand"/>
    <property type="match status" value="1"/>
</dbReference>
<dbReference type="GO" id="GO:0005509">
    <property type="term" value="F:calcium ion binding"/>
    <property type="evidence" value="ECO:0007669"/>
    <property type="project" value="InterPro"/>
</dbReference>
<gene>
    <name evidence="7" type="ORF">CPOL0286_LOCUS17747</name>
</gene>
<feature type="repeat" description="ANK" evidence="4">
    <location>
        <begin position="306"/>
        <end position="338"/>
    </location>
</feature>
<feature type="region of interest" description="Disordered" evidence="5">
    <location>
        <begin position="111"/>
        <end position="141"/>
    </location>
</feature>
<keyword evidence="2" id="KW-0106">Calcium</keyword>
<protein>
    <recommendedName>
        <fullName evidence="6">EF-hand domain-containing protein</fullName>
    </recommendedName>
</protein>
<dbReference type="InterPro" id="IPR002110">
    <property type="entry name" value="Ankyrin_rpt"/>
</dbReference>
<dbReference type="InterPro" id="IPR036770">
    <property type="entry name" value="Ankyrin_rpt-contain_sf"/>
</dbReference>
<evidence type="ECO:0000259" key="6">
    <source>
        <dbReference type="PROSITE" id="PS50222"/>
    </source>
</evidence>
<dbReference type="EMBL" id="HBKO01038842">
    <property type="protein sequence ID" value="CAE2271194.1"/>
    <property type="molecule type" value="Transcribed_RNA"/>
</dbReference>
<feature type="compositionally biased region" description="Basic and acidic residues" evidence="5">
    <location>
        <begin position="127"/>
        <end position="141"/>
    </location>
</feature>
<evidence type="ECO:0000313" key="7">
    <source>
        <dbReference type="EMBL" id="CAE2271194.1"/>
    </source>
</evidence>
<dbReference type="PROSITE" id="PS50222">
    <property type="entry name" value="EF_HAND_2"/>
    <property type="match status" value="1"/>
</dbReference>
<evidence type="ECO:0000256" key="5">
    <source>
        <dbReference type="SAM" id="MobiDB-lite"/>
    </source>
</evidence>
<proteinExistence type="predicted"/>
<keyword evidence="3 4" id="KW-0040">ANK repeat</keyword>
<dbReference type="AlphaFoldDB" id="A0A7S4JQX9"/>
<dbReference type="PROSITE" id="PS00018">
    <property type="entry name" value="EF_HAND_1"/>
    <property type="match status" value="1"/>
</dbReference>
<dbReference type="InterPro" id="IPR002048">
    <property type="entry name" value="EF_hand_dom"/>
</dbReference>
<dbReference type="InterPro" id="IPR018247">
    <property type="entry name" value="EF_Hand_1_Ca_BS"/>
</dbReference>
<reference evidence="7" key="1">
    <citation type="submission" date="2021-01" db="EMBL/GenBank/DDBJ databases">
        <authorList>
            <person name="Corre E."/>
            <person name="Pelletier E."/>
            <person name="Niang G."/>
            <person name="Scheremetjew M."/>
            <person name="Finn R."/>
            <person name="Kale V."/>
            <person name="Holt S."/>
            <person name="Cochrane G."/>
            <person name="Meng A."/>
            <person name="Brown T."/>
            <person name="Cohen L."/>
        </authorList>
    </citation>
    <scope>NUCLEOTIDE SEQUENCE</scope>
    <source>
        <strain evidence="7">UIO037</strain>
    </source>
</reference>
<accession>A0A7S4JQX9</accession>
<sequence>MTATITQDMLGNMLLAMQSEDGQVHKENFKIVYTKLHPETTKEEYDKLWEKIDENGDGNLDQQELAHFFGVNYADLAKDMRDKRSSEKAMEEMDDDQILEALQMEQALRDLQAQAAKSRDPSPAVKPPERKNRGKLGSRDEDVKVFKMPTNIKMDEPEVEIQLLQACESNDEAEILRLVEEKVNVRIEDDKGEMPMHKICRHGNIKVVRELLRTAEANQKGSKSKDLNMTDRKGKTPIMIAAEYGQTELVMHLLDLQANLKAEAESGWTIMHFVVNANKPELLQQFLVHKEVNAIKKELLTGIDQDERSAMHIAAFKCDEKIVEILAQNGAKVDQADRAGNNPMALAQRAGRRKSRDIMEAFAGSGP</sequence>
<evidence type="ECO:0000256" key="3">
    <source>
        <dbReference type="ARBA" id="ARBA00023043"/>
    </source>
</evidence>
<feature type="repeat" description="ANK" evidence="4">
    <location>
        <begin position="233"/>
        <end position="265"/>
    </location>
</feature>
<keyword evidence="1" id="KW-0677">Repeat</keyword>
<dbReference type="Pfam" id="PF12796">
    <property type="entry name" value="Ank_2"/>
    <property type="match status" value="2"/>
</dbReference>
<organism evidence="7">
    <name type="scientific">Prymnesium polylepis</name>
    <dbReference type="NCBI Taxonomy" id="72548"/>
    <lineage>
        <taxon>Eukaryota</taxon>
        <taxon>Haptista</taxon>
        <taxon>Haptophyta</taxon>
        <taxon>Prymnesiophyceae</taxon>
        <taxon>Prymnesiales</taxon>
        <taxon>Prymnesiaceae</taxon>
        <taxon>Prymnesium</taxon>
    </lineage>
</organism>
<evidence type="ECO:0000256" key="4">
    <source>
        <dbReference type="PROSITE-ProRule" id="PRU00023"/>
    </source>
</evidence>
<dbReference type="SUPFAM" id="SSF48403">
    <property type="entry name" value="Ankyrin repeat"/>
    <property type="match status" value="1"/>
</dbReference>
<feature type="domain" description="EF-hand" evidence="6">
    <location>
        <begin position="40"/>
        <end position="75"/>
    </location>
</feature>
<dbReference type="PROSITE" id="PS50088">
    <property type="entry name" value="ANK_REPEAT"/>
    <property type="match status" value="2"/>
</dbReference>
<dbReference type="Gene3D" id="1.25.40.20">
    <property type="entry name" value="Ankyrin repeat-containing domain"/>
    <property type="match status" value="2"/>
</dbReference>
<dbReference type="InterPro" id="IPR011992">
    <property type="entry name" value="EF-hand-dom_pair"/>
</dbReference>
<name>A0A7S4JQX9_9EUKA</name>
<evidence type="ECO:0000256" key="1">
    <source>
        <dbReference type="ARBA" id="ARBA00022737"/>
    </source>
</evidence>